<feature type="transmembrane region" description="Helical" evidence="6">
    <location>
        <begin position="134"/>
        <end position="153"/>
    </location>
</feature>
<evidence type="ECO:0000259" key="7">
    <source>
        <dbReference type="Pfam" id="PF09924"/>
    </source>
</evidence>
<name>A0A3S2W0M8_9ACTN</name>
<evidence type="ECO:0000256" key="4">
    <source>
        <dbReference type="ARBA" id="ARBA00022989"/>
    </source>
</evidence>
<comment type="caution">
    <text evidence="8">The sequence shown here is derived from an EMBL/GenBank/DDBJ whole genome shotgun (WGS) entry which is preliminary data.</text>
</comment>
<dbReference type="EMBL" id="RZYA01000011">
    <property type="protein sequence ID" value="RVU22342.1"/>
    <property type="molecule type" value="Genomic_DNA"/>
</dbReference>
<dbReference type="AlphaFoldDB" id="A0A3S2W0M8"/>
<comment type="subcellular location">
    <subcellularLocation>
        <location evidence="1">Cell membrane</location>
        <topology evidence="1">Multi-pass membrane protein</topology>
    </subcellularLocation>
</comment>
<protein>
    <submittedName>
        <fullName evidence="8">DUF2156 domain-containing protein</fullName>
    </submittedName>
</protein>
<dbReference type="InterPro" id="IPR051211">
    <property type="entry name" value="PG_lysyltransferase"/>
</dbReference>
<keyword evidence="5 6" id="KW-0472">Membrane</keyword>
<dbReference type="GO" id="GO:0016755">
    <property type="term" value="F:aminoacyltransferase activity"/>
    <property type="evidence" value="ECO:0007669"/>
    <property type="project" value="TreeGrafter"/>
</dbReference>
<reference evidence="8 9" key="1">
    <citation type="submission" date="2019-01" db="EMBL/GenBank/DDBJ databases">
        <title>Genome sequences of Streptomyces and Rhizobium isolates collected from root and soil.</title>
        <authorList>
            <person name="Chhettri S."/>
            <person name="Sevigny J.L."/>
            <person name="Sen A."/>
            <person name="Ennis N."/>
            <person name="Tisa L."/>
        </authorList>
    </citation>
    <scope>NUCLEOTIDE SEQUENCE [LARGE SCALE GENOMIC DNA]</scope>
    <source>
        <strain evidence="8 9">San01</strain>
    </source>
</reference>
<dbReference type="OrthoDB" id="9801152at2"/>
<evidence type="ECO:0000256" key="6">
    <source>
        <dbReference type="SAM" id="Phobius"/>
    </source>
</evidence>
<feature type="transmembrane region" description="Helical" evidence="6">
    <location>
        <begin position="43"/>
        <end position="66"/>
    </location>
</feature>
<keyword evidence="4 6" id="KW-1133">Transmembrane helix</keyword>
<sequence>MGKEAGWTRTVCLRPCSYRAPVSLLLPGGVALLRSVTVKQRPAAVAGHTCLIIGILDIASAIAPHIHETRIERIAPYVPGLAEEMARAAALAAGLLLVMLARGLRRRKRRAWEAAVGLLAVSALLQGFRHHAFIPAAVSAVLCVALIAYRKEFYALGDPRGRTRALWNLVVLGGCSFGLGLLIVGVRADQEAGHAISFTDRVQQVGYGLIGAYGPIDYTSDRIGDIVHFSLLALGVVTAVTSVYLALRPVTLRPADSDERLRSLLADEGRRDSLGYFALREDKSVLFSPSGKAAIAYRVVSGVALAGGDPIGDYEAWPGAIKEFLRQCDLHAWTPAVMGCSELGGQVWTREGGLKALELGDEAIVDCAEFSLAGRSMRNVRQMVNRIERGGYTCRMRRVRDLPDEEKKRLREAAAAWRGSATERGFSMALGRFGDPGDGDCVVVTAHQEDEAGNDRVRALLHFVPWGEDGLSLDLMRRDRTAEPGLNELLIVAALRGAPGLGVQRMSLNFAVFRAALARGERLGAGPVLRVWRGLLVFLSRWFQIESLYRFNAKFRPVWEPRFVVYPTVRDLPRISWACLQAEAFVVLPRPAERLRQLIRSRPAARDDQPQPVGITNP</sequence>
<feature type="transmembrane region" description="Helical" evidence="6">
    <location>
        <begin position="226"/>
        <end position="247"/>
    </location>
</feature>
<feature type="domain" description="Phosphatidylglycerol lysyltransferase C-terminal" evidence="7">
    <location>
        <begin position="263"/>
        <end position="566"/>
    </location>
</feature>
<dbReference type="GO" id="GO:0055091">
    <property type="term" value="P:phospholipid homeostasis"/>
    <property type="evidence" value="ECO:0007669"/>
    <property type="project" value="TreeGrafter"/>
</dbReference>
<proteinExistence type="predicted"/>
<dbReference type="PANTHER" id="PTHR34697:SF2">
    <property type="entry name" value="PHOSPHATIDYLGLYCEROL LYSYLTRANSFERASE"/>
    <property type="match status" value="1"/>
</dbReference>
<evidence type="ECO:0000313" key="8">
    <source>
        <dbReference type="EMBL" id="RVU22342.1"/>
    </source>
</evidence>
<dbReference type="InterPro" id="IPR024320">
    <property type="entry name" value="LPG_synthase_C"/>
</dbReference>
<keyword evidence="9" id="KW-1185">Reference proteome</keyword>
<evidence type="ECO:0000256" key="1">
    <source>
        <dbReference type="ARBA" id="ARBA00004651"/>
    </source>
</evidence>
<evidence type="ECO:0000256" key="3">
    <source>
        <dbReference type="ARBA" id="ARBA00022692"/>
    </source>
</evidence>
<dbReference type="GO" id="GO:0005886">
    <property type="term" value="C:plasma membrane"/>
    <property type="evidence" value="ECO:0007669"/>
    <property type="project" value="UniProtKB-SubCell"/>
</dbReference>
<evidence type="ECO:0000256" key="2">
    <source>
        <dbReference type="ARBA" id="ARBA00022475"/>
    </source>
</evidence>
<feature type="transmembrane region" description="Helical" evidence="6">
    <location>
        <begin position="165"/>
        <end position="186"/>
    </location>
</feature>
<organism evidence="8 9">
    <name type="scientific">Streptomyces antnestii</name>
    <dbReference type="NCBI Taxonomy" id="2494256"/>
    <lineage>
        <taxon>Bacteria</taxon>
        <taxon>Bacillati</taxon>
        <taxon>Actinomycetota</taxon>
        <taxon>Actinomycetes</taxon>
        <taxon>Kitasatosporales</taxon>
        <taxon>Streptomycetaceae</taxon>
        <taxon>Streptomyces</taxon>
    </lineage>
</organism>
<dbReference type="PANTHER" id="PTHR34697">
    <property type="entry name" value="PHOSPHATIDYLGLYCEROL LYSYLTRANSFERASE"/>
    <property type="match status" value="1"/>
</dbReference>
<keyword evidence="3 6" id="KW-0812">Transmembrane</keyword>
<accession>A0A3S2W0M8</accession>
<gene>
    <name evidence="8" type="ORF">EOT10_23210</name>
</gene>
<evidence type="ECO:0000256" key="5">
    <source>
        <dbReference type="ARBA" id="ARBA00023136"/>
    </source>
</evidence>
<evidence type="ECO:0000313" key="9">
    <source>
        <dbReference type="Proteomes" id="UP000283128"/>
    </source>
</evidence>
<feature type="transmembrane region" description="Helical" evidence="6">
    <location>
        <begin position="86"/>
        <end position="104"/>
    </location>
</feature>
<dbReference type="Proteomes" id="UP000283128">
    <property type="component" value="Unassembled WGS sequence"/>
</dbReference>
<dbReference type="Pfam" id="PF09924">
    <property type="entry name" value="LPG_synthase_C"/>
    <property type="match status" value="1"/>
</dbReference>
<keyword evidence="2" id="KW-1003">Cell membrane</keyword>